<dbReference type="PANTHER" id="PTHR43569:SF2">
    <property type="entry name" value="AMIDOHYDROLASE-RELATED DOMAIN-CONTAINING PROTEIN"/>
    <property type="match status" value="1"/>
</dbReference>
<protein>
    <submittedName>
        <fullName evidence="4">Amidohydrolase family protein</fullName>
    </submittedName>
</protein>
<dbReference type="Pfam" id="PF04909">
    <property type="entry name" value="Amidohydro_2"/>
    <property type="match status" value="1"/>
</dbReference>
<evidence type="ECO:0000313" key="5">
    <source>
        <dbReference type="Proteomes" id="UP000179454"/>
    </source>
</evidence>
<gene>
    <name evidence="4" type="ORF">BBK91_000275</name>
    <name evidence="3" type="ORF">BBL17_002305</name>
</gene>
<dbReference type="AlphaFoldDB" id="A0ABD6GKU4"/>
<name>A0ABD6GKU4_AGRVI</name>
<dbReference type="InterPro" id="IPR052350">
    <property type="entry name" value="Metallo-dep_Lactonases"/>
</dbReference>
<dbReference type="EMBL" id="MBFA02000001">
    <property type="protein sequence ID" value="MUP08309.1"/>
    <property type="molecule type" value="Genomic_DNA"/>
</dbReference>
<sequence>MSQSGKLQMLDSHQHFWKVERGDYGWLTPDLGAIYRNFLPKDLEPDMRRAGITRTILVQAAETQAETDFLLALAAKTDFIAGVVGWLDLEADDFSTRLKHYRANPDFIGIRPMLQSLADDVYILRPKVIDSLKAIADSGLPFDILTFPRHLPHVIAALRQVPDLKAVVDHISKPDIAKGTLDPWRDHMAEIASFDQVYCKVSGMVTEASADWALEDFRPYVDHVIKCFGPNRLMFGSDWPVCTLAASYGEVANLARTLVSAHFGPDDLTLIFETNARRFYGV</sequence>
<evidence type="ECO:0000259" key="2">
    <source>
        <dbReference type="Pfam" id="PF04909"/>
    </source>
</evidence>
<keyword evidence="5" id="KW-1185">Reference proteome</keyword>
<dbReference type="SUPFAM" id="SSF51556">
    <property type="entry name" value="Metallo-dependent hydrolases"/>
    <property type="match status" value="1"/>
</dbReference>
<accession>A0ABD6GKU4</accession>
<dbReference type="Proteomes" id="UP000179454">
    <property type="component" value="Unassembled WGS sequence"/>
</dbReference>
<dbReference type="Gene3D" id="3.20.20.140">
    <property type="entry name" value="Metal-dependent hydrolases"/>
    <property type="match status" value="1"/>
</dbReference>
<evidence type="ECO:0000313" key="4">
    <source>
        <dbReference type="EMBL" id="MUP08309.1"/>
    </source>
</evidence>
<proteinExistence type="inferred from homology"/>
<evidence type="ECO:0000313" key="3">
    <source>
        <dbReference type="EMBL" id="MUO40636.1"/>
    </source>
</evidence>
<dbReference type="Proteomes" id="UP000179536">
    <property type="component" value="Unassembled WGS sequence"/>
</dbReference>
<reference evidence="5 6" key="1">
    <citation type="submission" date="2019-11" db="EMBL/GenBank/DDBJ databases">
        <title>Whole-genome sequencing of Allorhizobium vitis.</title>
        <authorList>
            <person name="Gan H.M."/>
            <person name="Savka M.A."/>
        </authorList>
    </citation>
    <scope>NUCLEOTIDE SEQUENCE [LARGE SCALE GENOMIC DNA]</scope>
    <source>
        <strain evidence="4 6">RF2/1</strain>
        <strain evidence="3 5">T1/7</strain>
    </source>
</reference>
<organism evidence="4 6">
    <name type="scientific">Agrobacterium vitis</name>
    <name type="common">Rhizobium vitis</name>
    <dbReference type="NCBI Taxonomy" id="373"/>
    <lineage>
        <taxon>Bacteria</taxon>
        <taxon>Pseudomonadati</taxon>
        <taxon>Pseudomonadota</taxon>
        <taxon>Alphaproteobacteria</taxon>
        <taxon>Hyphomicrobiales</taxon>
        <taxon>Rhizobiaceae</taxon>
        <taxon>Rhizobium/Agrobacterium group</taxon>
        <taxon>Agrobacterium</taxon>
    </lineage>
</organism>
<feature type="domain" description="Amidohydrolase-related" evidence="2">
    <location>
        <begin position="11"/>
        <end position="281"/>
    </location>
</feature>
<dbReference type="PANTHER" id="PTHR43569">
    <property type="entry name" value="AMIDOHYDROLASE"/>
    <property type="match status" value="1"/>
</dbReference>
<dbReference type="EMBL" id="MBFE02000001">
    <property type="protein sequence ID" value="MUO40636.1"/>
    <property type="molecule type" value="Genomic_DNA"/>
</dbReference>
<dbReference type="InterPro" id="IPR006680">
    <property type="entry name" value="Amidohydro-rel"/>
</dbReference>
<dbReference type="InterPro" id="IPR032466">
    <property type="entry name" value="Metal_Hydrolase"/>
</dbReference>
<evidence type="ECO:0000313" key="6">
    <source>
        <dbReference type="Proteomes" id="UP000179536"/>
    </source>
</evidence>
<evidence type="ECO:0000256" key="1">
    <source>
        <dbReference type="ARBA" id="ARBA00038310"/>
    </source>
</evidence>
<comment type="similarity">
    <text evidence="1">Belongs to the metallo-dependent hydrolases superfamily.</text>
</comment>
<comment type="caution">
    <text evidence="4">The sequence shown here is derived from an EMBL/GenBank/DDBJ whole genome shotgun (WGS) entry which is preliminary data.</text>
</comment>